<dbReference type="InterPro" id="IPR045126">
    <property type="entry name" value="TRAPPC10/Trs130"/>
</dbReference>
<dbReference type="InterPro" id="IPR056913">
    <property type="entry name" value="TRAPPC10/Trs130_N"/>
</dbReference>
<feature type="domain" description="TRAPPC10/Trs130 N-terminal" evidence="1">
    <location>
        <begin position="15"/>
        <end position="301"/>
    </location>
</feature>
<dbReference type="EMBL" id="JBGFUD010000614">
    <property type="protein sequence ID" value="MFH4974904.1"/>
    <property type="molecule type" value="Genomic_DNA"/>
</dbReference>
<accession>A0ABD6E9T1</accession>
<sequence length="487" mass="55937">MDLLSILQTNEPGRLLISYKGSEDARKAWEAKLLLFFEKGATSWKRQGRQFPFPLNVRFPIKFTLFDQSLILGATNPVGRKWNEIAFLHLFLMNPSSIDDYRNSVRNEVSEWFSLLNSVEGSQWLIIYDSSKARDRKNRGAVLERIKNDFPKFMDRIFEIYEGSLQTGHALELLVQSKLLNAVDSFVSYQEVQLSAKKEHFKDEDFDFIAYCTMQMNLSWLYHSLGILEHVLAKFDELDALLSLIVSHFSSTGNIPKWLASQANSIGHGCPLLMASIALKSPHEEMTLVELRTLFLAHQISFSLRIYYERIKHGSEPAQPNIKQLKTDFAAIILRYANHCLSSVYENLAALKLSYEPMELRCWTLAFCIEVSQFVGSLTESSLIENASHFACMLSVQKCHAITALSRMSRPEMSTYLSEWFESGVRRMVNSVDGSQAVSELRCLLTDETQIAHYMQKYHEGSIALLKHCDWKRQSMFMGWQLANFLL</sequence>
<dbReference type="PANTHER" id="PTHR13251">
    <property type="entry name" value="EPILEPSY HOLOPROSENCEPHALY CANDIDATE 1/TMEM1"/>
    <property type="match status" value="1"/>
</dbReference>
<name>A0ABD6E9T1_9BILA</name>
<dbReference type="PANTHER" id="PTHR13251:SF3">
    <property type="entry name" value="TRAFFICKING PROTEIN PARTICLE COMPLEX SUBUNIT 10"/>
    <property type="match status" value="1"/>
</dbReference>
<proteinExistence type="predicted"/>
<evidence type="ECO:0000313" key="3">
    <source>
        <dbReference type="Proteomes" id="UP001608902"/>
    </source>
</evidence>
<reference evidence="2 3" key="1">
    <citation type="submission" date="2024-08" db="EMBL/GenBank/DDBJ databases">
        <title>Gnathostoma spinigerum genome.</title>
        <authorList>
            <person name="Gonzalez-Bertolin B."/>
            <person name="Monzon S."/>
            <person name="Zaballos A."/>
            <person name="Jimenez P."/>
            <person name="Dekumyoy P."/>
            <person name="Varona S."/>
            <person name="Cuesta I."/>
            <person name="Sumanam S."/>
            <person name="Adisakwattana P."/>
            <person name="Gasser R.B."/>
            <person name="Hernandez-Gonzalez A."/>
            <person name="Young N.D."/>
            <person name="Perteguer M.J."/>
        </authorList>
    </citation>
    <scope>NUCLEOTIDE SEQUENCE [LARGE SCALE GENOMIC DNA]</scope>
    <source>
        <strain evidence="2">AL3</strain>
        <tissue evidence="2">Liver</tissue>
    </source>
</reference>
<dbReference type="Pfam" id="PF23036">
    <property type="entry name" value="TRAPPC10_1st"/>
    <property type="match status" value="1"/>
</dbReference>
<keyword evidence="3" id="KW-1185">Reference proteome</keyword>
<organism evidence="2 3">
    <name type="scientific">Gnathostoma spinigerum</name>
    <dbReference type="NCBI Taxonomy" id="75299"/>
    <lineage>
        <taxon>Eukaryota</taxon>
        <taxon>Metazoa</taxon>
        <taxon>Ecdysozoa</taxon>
        <taxon>Nematoda</taxon>
        <taxon>Chromadorea</taxon>
        <taxon>Rhabditida</taxon>
        <taxon>Spirurina</taxon>
        <taxon>Gnathostomatomorpha</taxon>
        <taxon>Gnathostomatoidea</taxon>
        <taxon>Gnathostomatidae</taxon>
        <taxon>Gnathostoma</taxon>
    </lineage>
</organism>
<evidence type="ECO:0000259" key="1">
    <source>
        <dbReference type="Pfam" id="PF23036"/>
    </source>
</evidence>
<comment type="caution">
    <text evidence="2">The sequence shown here is derived from an EMBL/GenBank/DDBJ whole genome shotgun (WGS) entry which is preliminary data.</text>
</comment>
<gene>
    <name evidence="2" type="ORF">AB6A40_001613</name>
</gene>
<dbReference type="AlphaFoldDB" id="A0ABD6E9T1"/>
<protein>
    <recommendedName>
        <fullName evidence="1">TRAPPC10/Trs130 N-terminal domain-containing protein</fullName>
    </recommendedName>
</protein>
<evidence type="ECO:0000313" key="2">
    <source>
        <dbReference type="EMBL" id="MFH4974904.1"/>
    </source>
</evidence>
<dbReference type="Proteomes" id="UP001608902">
    <property type="component" value="Unassembled WGS sequence"/>
</dbReference>